<protein>
    <submittedName>
        <fullName evidence="3">Uncharacterized protein LOC100899996 isoform X2</fullName>
    </submittedName>
</protein>
<dbReference type="AlphaFoldDB" id="A0AAJ7L7D4"/>
<dbReference type="Proteomes" id="UP000694867">
    <property type="component" value="Unplaced"/>
</dbReference>
<organism evidence="2 3">
    <name type="scientific">Galendromus occidentalis</name>
    <name type="common">western predatory mite</name>
    <dbReference type="NCBI Taxonomy" id="34638"/>
    <lineage>
        <taxon>Eukaryota</taxon>
        <taxon>Metazoa</taxon>
        <taxon>Ecdysozoa</taxon>
        <taxon>Arthropoda</taxon>
        <taxon>Chelicerata</taxon>
        <taxon>Arachnida</taxon>
        <taxon>Acari</taxon>
        <taxon>Parasitiformes</taxon>
        <taxon>Mesostigmata</taxon>
        <taxon>Gamasina</taxon>
        <taxon>Phytoseioidea</taxon>
        <taxon>Phytoseiidae</taxon>
        <taxon>Typhlodrominae</taxon>
        <taxon>Galendromus</taxon>
    </lineage>
</organism>
<keyword evidence="2" id="KW-1185">Reference proteome</keyword>
<feature type="compositionally biased region" description="Basic and acidic residues" evidence="1">
    <location>
        <begin position="59"/>
        <end position="75"/>
    </location>
</feature>
<evidence type="ECO:0000313" key="3">
    <source>
        <dbReference type="RefSeq" id="XP_018496460.1"/>
    </source>
</evidence>
<feature type="region of interest" description="Disordered" evidence="1">
    <location>
        <begin position="59"/>
        <end position="96"/>
    </location>
</feature>
<dbReference type="RefSeq" id="XP_018496460.1">
    <property type="nucleotide sequence ID" value="XM_018640944.1"/>
</dbReference>
<gene>
    <name evidence="3" type="primary">LOC100899996</name>
</gene>
<proteinExistence type="predicted"/>
<sequence>MVIMDQDSPSTVPHSARDLWPKITQAVMSDGDKDHAVEFCNLIDQTLEELTRIHEMVERKTKEESLNGEHPDMKNGVKKKARMKFTPKRPQDAPRQ</sequence>
<name>A0AAJ7L7D4_9ACAR</name>
<dbReference type="GeneID" id="100899996"/>
<reference evidence="3" key="1">
    <citation type="submission" date="2025-08" db="UniProtKB">
        <authorList>
            <consortium name="RefSeq"/>
        </authorList>
    </citation>
    <scope>IDENTIFICATION</scope>
</reference>
<feature type="compositionally biased region" description="Basic residues" evidence="1">
    <location>
        <begin position="76"/>
        <end position="87"/>
    </location>
</feature>
<accession>A0AAJ7L7D4</accession>
<evidence type="ECO:0000313" key="2">
    <source>
        <dbReference type="Proteomes" id="UP000694867"/>
    </source>
</evidence>
<evidence type="ECO:0000256" key="1">
    <source>
        <dbReference type="SAM" id="MobiDB-lite"/>
    </source>
</evidence>